<dbReference type="Proteomes" id="UP001501447">
    <property type="component" value="Unassembled WGS sequence"/>
</dbReference>
<evidence type="ECO:0000313" key="1">
    <source>
        <dbReference type="EMBL" id="GAA2611333.1"/>
    </source>
</evidence>
<protein>
    <recommendedName>
        <fullName evidence="3">Berberine/berberine-like domain-containing protein</fullName>
    </recommendedName>
</protein>
<name>A0ABP6CE58_9ACTN</name>
<accession>A0ABP6CE58</accession>
<dbReference type="Gene3D" id="3.40.462.20">
    <property type="match status" value="1"/>
</dbReference>
<comment type="caution">
    <text evidence="1">The sequence shown here is derived from an EMBL/GenBank/DDBJ whole genome shotgun (WGS) entry which is preliminary data.</text>
</comment>
<gene>
    <name evidence="1" type="ORF">GCM10009863_26180</name>
</gene>
<dbReference type="InterPro" id="IPR016169">
    <property type="entry name" value="FAD-bd_PCMH_sub2"/>
</dbReference>
<keyword evidence="2" id="KW-1185">Reference proteome</keyword>
<reference evidence="2" key="1">
    <citation type="journal article" date="2019" name="Int. J. Syst. Evol. Microbiol.">
        <title>The Global Catalogue of Microorganisms (GCM) 10K type strain sequencing project: providing services to taxonomists for standard genome sequencing and annotation.</title>
        <authorList>
            <consortium name="The Broad Institute Genomics Platform"/>
            <consortium name="The Broad Institute Genome Sequencing Center for Infectious Disease"/>
            <person name="Wu L."/>
            <person name="Ma J."/>
        </authorList>
    </citation>
    <scope>NUCLEOTIDE SEQUENCE [LARGE SCALE GENOMIC DNA]</scope>
    <source>
        <strain evidence="2">JCM 16373</strain>
    </source>
</reference>
<organism evidence="1 2">
    <name type="scientific">Streptomyces axinellae</name>
    <dbReference type="NCBI Taxonomy" id="552788"/>
    <lineage>
        <taxon>Bacteria</taxon>
        <taxon>Bacillati</taxon>
        <taxon>Actinomycetota</taxon>
        <taxon>Actinomycetes</taxon>
        <taxon>Kitasatosporales</taxon>
        <taxon>Streptomycetaceae</taxon>
        <taxon>Streptomyces</taxon>
    </lineage>
</organism>
<dbReference type="Gene3D" id="3.30.465.10">
    <property type="match status" value="1"/>
</dbReference>
<dbReference type="EMBL" id="BAAARJ010000007">
    <property type="protein sequence ID" value="GAA2611333.1"/>
    <property type="molecule type" value="Genomic_DNA"/>
</dbReference>
<evidence type="ECO:0000313" key="2">
    <source>
        <dbReference type="Proteomes" id="UP001501447"/>
    </source>
</evidence>
<sequence length="113" mass="12352">MCVLSMRHLGGAFSRVPEVPNAVGHKEAAYLLCVLSRLEGAGEEAVRALHAKALSPAEDRMVGRSLNFLYGPQDEETRRPVFDQGTTARLRRLSAAHDPKGLLRFNHGAFRAG</sequence>
<proteinExistence type="predicted"/>
<evidence type="ECO:0008006" key="3">
    <source>
        <dbReference type="Google" id="ProtNLM"/>
    </source>
</evidence>